<evidence type="ECO:0000256" key="6">
    <source>
        <dbReference type="ARBA" id="ARBA00022777"/>
    </source>
</evidence>
<name>A0ABU0E7W6_9FIRM</name>
<dbReference type="EMBL" id="JAUSUR010000009">
    <property type="protein sequence ID" value="MDQ0362999.1"/>
    <property type="molecule type" value="Genomic_DNA"/>
</dbReference>
<dbReference type="PROSITE" id="PS00371">
    <property type="entry name" value="PTS_EIIA_TYPE_1_HIS"/>
    <property type="match status" value="1"/>
</dbReference>
<dbReference type="NCBIfam" id="TIGR00830">
    <property type="entry name" value="PTBA"/>
    <property type="match status" value="1"/>
</dbReference>
<evidence type="ECO:0000256" key="5">
    <source>
        <dbReference type="ARBA" id="ARBA00022683"/>
    </source>
</evidence>
<accession>A0ABU0E7W6</accession>
<keyword evidence="3" id="KW-0762">Sugar transport</keyword>
<evidence type="ECO:0000313" key="9">
    <source>
        <dbReference type="Proteomes" id="UP001230220"/>
    </source>
</evidence>
<keyword evidence="9" id="KW-1185">Reference proteome</keyword>
<keyword evidence="5" id="KW-0598">Phosphotransferase system</keyword>
<dbReference type="Pfam" id="PF00358">
    <property type="entry name" value="PTS_EIIA_1"/>
    <property type="match status" value="1"/>
</dbReference>
<gene>
    <name evidence="8" type="ORF">J2S15_003760</name>
</gene>
<evidence type="ECO:0000256" key="1">
    <source>
        <dbReference type="ARBA" id="ARBA00004496"/>
    </source>
</evidence>
<dbReference type="InterPro" id="IPR050890">
    <property type="entry name" value="PTS_EIIA_component"/>
</dbReference>
<reference evidence="8 9" key="1">
    <citation type="submission" date="2023-07" db="EMBL/GenBank/DDBJ databases">
        <title>Genomic Encyclopedia of Type Strains, Phase IV (KMG-IV): sequencing the most valuable type-strain genomes for metagenomic binning, comparative biology and taxonomic classification.</title>
        <authorList>
            <person name="Goeker M."/>
        </authorList>
    </citation>
    <scope>NUCLEOTIDE SEQUENCE [LARGE SCALE GENOMIC DNA]</scope>
    <source>
        <strain evidence="8 9">DSM 16784</strain>
    </source>
</reference>
<keyword evidence="6" id="KW-0418">Kinase</keyword>
<sequence>MKIYSPIKGKLKDLSEVNDIAFSQKMLGDGIAIVPYEGKLIAPFDAKVEMIFPSKHAIGLQSTNGKEILIHIGIDTVNLKGNYFESFIKQGDEVKQGDLLIKFDMGRIKEKGYCIDTMIIISNTNNSLITDVVNQEEVLCGDYLMCIE</sequence>
<keyword evidence="4" id="KW-0808">Transferase</keyword>
<evidence type="ECO:0000313" key="8">
    <source>
        <dbReference type="EMBL" id="MDQ0362999.1"/>
    </source>
</evidence>
<feature type="domain" description="PTS EIIA type-1" evidence="7">
    <location>
        <begin position="19"/>
        <end position="123"/>
    </location>
</feature>
<proteinExistence type="predicted"/>
<comment type="caution">
    <text evidence="8">The sequence shown here is derived from an EMBL/GenBank/DDBJ whole genome shotgun (WGS) entry which is preliminary data.</text>
</comment>
<keyword evidence="2" id="KW-0813">Transport</keyword>
<dbReference type="Proteomes" id="UP001230220">
    <property type="component" value="Unassembled WGS sequence"/>
</dbReference>
<dbReference type="Gene3D" id="2.70.70.10">
    <property type="entry name" value="Glucose Permease (Domain IIA)"/>
    <property type="match status" value="1"/>
</dbReference>
<dbReference type="SUPFAM" id="SSF51261">
    <property type="entry name" value="Duplicated hybrid motif"/>
    <property type="match status" value="1"/>
</dbReference>
<comment type="subcellular location">
    <subcellularLocation>
        <location evidence="1">Cytoplasm</location>
    </subcellularLocation>
</comment>
<evidence type="ECO:0000256" key="2">
    <source>
        <dbReference type="ARBA" id="ARBA00022448"/>
    </source>
</evidence>
<dbReference type="PANTHER" id="PTHR45008:SF1">
    <property type="entry name" value="PTS SYSTEM GLUCOSE-SPECIFIC EIIA COMPONENT"/>
    <property type="match status" value="1"/>
</dbReference>
<evidence type="ECO:0000259" key="7">
    <source>
        <dbReference type="PROSITE" id="PS51093"/>
    </source>
</evidence>
<protein>
    <submittedName>
        <fullName evidence="8">Glucose-specific phosphotransferase system IIA component</fullName>
    </submittedName>
</protein>
<dbReference type="InterPro" id="IPR001127">
    <property type="entry name" value="PTS_EIIA_1_perm"/>
</dbReference>
<evidence type="ECO:0000256" key="4">
    <source>
        <dbReference type="ARBA" id="ARBA00022679"/>
    </source>
</evidence>
<evidence type="ECO:0000256" key="3">
    <source>
        <dbReference type="ARBA" id="ARBA00022597"/>
    </source>
</evidence>
<dbReference type="PROSITE" id="PS51093">
    <property type="entry name" value="PTS_EIIA_TYPE_1"/>
    <property type="match status" value="1"/>
</dbReference>
<dbReference type="InterPro" id="IPR011055">
    <property type="entry name" value="Dup_hybrid_motif"/>
</dbReference>
<organism evidence="8 9">
    <name type="scientific">Breznakia pachnodae</name>
    <dbReference type="NCBI Taxonomy" id="265178"/>
    <lineage>
        <taxon>Bacteria</taxon>
        <taxon>Bacillati</taxon>
        <taxon>Bacillota</taxon>
        <taxon>Erysipelotrichia</taxon>
        <taxon>Erysipelotrichales</taxon>
        <taxon>Erysipelotrichaceae</taxon>
        <taxon>Breznakia</taxon>
    </lineage>
</organism>
<dbReference type="RefSeq" id="WP_307411406.1">
    <property type="nucleotide sequence ID" value="NZ_JAUSUR010000009.1"/>
</dbReference>
<dbReference type="PANTHER" id="PTHR45008">
    <property type="entry name" value="PTS SYSTEM GLUCOSE-SPECIFIC EIIA COMPONENT"/>
    <property type="match status" value="1"/>
</dbReference>